<comment type="caution">
    <text evidence="1">The sequence shown here is derived from an EMBL/GenBank/DDBJ whole genome shotgun (WGS) entry which is preliminary data.</text>
</comment>
<dbReference type="Proteomes" id="UP001154322">
    <property type="component" value="Unassembled WGS sequence"/>
</dbReference>
<evidence type="ECO:0000313" key="2">
    <source>
        <dbReference type="Proteomes" id="UP001154322"/>
    </source>
</evidence>
<sequence>MNITGESDGSSYFHISVWHADIRLPVHRILIKRNKKDRKKSTVFYRDVLERPVVCDYCVEHCNSSFGRLNGAIFLKIETLAACNFGGTANMTALF</sequence>
<proteinExistence type="predicted"/>
<accession>A0ABM9G4C2</accession>
<keyword evidence="2" id="KW-1185">Reference proteome</keyword>
<dbReference type="EMBL" id="CALYLO010000005">
    <property type="protein sequence ID" value="CAH8246629.1"/>
    <property type="molecule type" value="Genomic_DNA"/>
</dbReference>
<evidence type="ECO:0000313" key="1">
    <source>
        <dbReference type="EMBL" id="CAH8246629.1"/>
    </source>
</evidence>
<name>A0ABM9G4C2_9BACL</name>
<organism evidence="1 2">
    <name type="scientific">Paenibacillus melissococcoides</name>
    <dbReference type="NCBI Taxonomy" id="2912268"/>
    <lineage>
        <taxon>Bacteria</taxon>
        <taxon>Bacillati</taxon>
        <taxon>Bacillota</taxon>
        <taxon>Bacilli</taxon>
        <taxon>Bacillales</taxon>
        <taxon>Paenibacillaceae</taxon>
        <taxon>Paenibacillus</taxon>
    </lineage>
</organism>
<gene>
    <name evidence="1" type="ORF">WJ0W_003863</name>
</gene>
<reference evidence="1" key="1">
    <citation type="submission" date="2022-06" db="EMBL/GenBank/DDBJ databases">
        <authorList>
            <person name="Dietemann V."/>
            <person name="Ory F."/>
            <person name="Dainat B."/>
            <person name="Oberhansli S."/>
        </authorList>
    </citation>
    <scope>NUCLEOTIDE SEQUENCE</scope>
    <source>
        <strain evidence="1">Ena-SAMPLE-TAB-26-04-2022-14:26:32:270-5432</strain>
    </source>
</reference>
<dbReference type="RefSeq" id="WP_213428968.1">
    <property type="nucleotide sequence ID" value="NZ_AP031286.1"/>
</dbReference>
<protein>
    <submittedName>
        <fullName evidence="1">Uncharacterized protein</fullName>
    </submittedName>
</protein>